<name>A0AAV9EMV9_ACOCL</name>
<evidence type="ECO:0000256" key="1">
    <source>
        <dbReference type="SAM" id="MobiDB-lite"/>
    </source>
</evidence>
<dbReference type="AlphaFoldDB" id="A0AAV9EMV9"/>
<feature type="transmembrane region" description="Helical" evidence="2">
    <location>
        <begin position="12"/>
        <end position="34"/>
    </location>
</feature>
<keyword evidence="2" id="KW-1133">Transmembrane helix</keyword>
<gene>
    <name evidence="3" type="ORF">QJS10_CPA06g01056</name>
</gene>
<keyword evidence="4" id="KW-1185">Reference proteome</keyword>
<dbReference type="Proteomes" id="UP001180020">
    <property type="component" value="Unassembled WGS sequence"/>
</dbReference>
<dbReference type="EMBL" id="JAUJYO010000006">
    <property type="protein sequence ID" value="KAK1314294.1"/>
    <property type="molecule type" value="Genomic_DNA"/>
</dbReference>
<keyword evidence="2" id="KW-0812">Transmembrane</keyword>
<evidence type="ECO:0000313" key="3">
    <source>
        <dbReference type="EMBL" id="KAK1314294.1"/>
    </source>
</evidence>
<keyword evidence="2" id="KW-0472">Membrane</keyword>
<evidence type="ECO:0000313" key="4">
    <source>
        <dbReference type="Proteomes" id="UP001180020"/>
    </source>
</evidence>
<proteinExistence type="predicted"/>
<protein>
    <submittedName>
        <fullName evidence="3">Uncharacterized protein</fullName>
    </submittedName>
</protein>
<feature type="compositionally biased region" description="Gly residues" evidence="1">
    <location>
        <begin position="129"/>
        <end position="138"/>
    </location>
</feature>
<reference evidence="3" key="2">
    <citation type="submission" date="2023-06" db="EMBL/GenBank/DDBJ databases">
        <authorList>
            <person name="Ma L."/>
            <person name="Liu K.-W."/>
            <person name="Li Z."/>
            <person name="Hsiao Y.-Y."/>
            <person name="Qi Y."/>
            <person name="Fu T."/>
            <person name="Tang G."/>
            <person name="Zhang D."/>
            <person name="Sun W.-H."/>
            <person name="Liu D.-K."/>
            <person name="Li Y."/>
            <person name="Chen G.-Z."/>
            <person name="Liu X.-D."/>
            <person name="Liao X.-Y."/>
            <person name="Jiang Y.-T."/>
            <person name="Yu X."/>
            <person name="Hao Y."/>
            <person name="Huang J."/>
            <person name="Zhao X.-W."/>
            <person name="Ke S."/>
            <person name="Chen Y.-Y."/>
            <person name="Wu W.-L."/>
            <person name="Hsu J.-L."/>
            <person name="Lin Y.-F."/>
            <person name="Huang M.-D."/>
            <person name="Li C.-Y."/>
            <person name="Huang L."/>
            <person name="Wang Z.-W."/>
            <person name="Zhao X."/>
            <person name="Zhong W.-Y."/>
            <person name="Peng D.-H."/>
            <person name="Ahmad S."/>
            <person name="Lan S."/>
            <person name="Zhang J.-S."/>
            <person name="Tsai W.-C."/>
            <person name="Van De Peer Y."/>
            <person name="Liu Z.-J."/>
        </authorList>
    </citation>
    <scope>NUCLEOTIDE SEQUENCE</scope>
    <source>
        <strain evidence="3">CP</strain>
        <tissue evidence="3">Leaves</tissue>
    </source>
</reference>
<reference evidence="3" key="1">
    <citation type="journal article" date="2023" name="Nat. Commun.">
        <title>Diploid and tetraploid genomes of Acorus and the evolution of monocots.</title>
        <authorList>
            <person name="Ma L."/>
            <person name="Liu K.W."/>
            <person name="Li Z."/>
            <person name="Hsiao Y.Y."/>
            <person name="Qi Y."/>
            <person name="Fu T."/>
            <person name="Tang G.D."/>
            <person name="Zhang D."/>
            <person name="Sun W.H."/>
            <person name="Liu D.K."/>
            <person name="Li Y."/>
            <person name="Chen G.Z."/>
            <person name="Liu X.D."/>
            <person name="Liao X.Y."/>
            <person name="Jiang Y.T."/>
            <person name="Yu X."/>
            <person name="Hao Y."/>
            <person name="Huang J."/>
            <person name="Zhao X.W."/>
            <person name="Ke S."/>
            <person name="Chen Y.Y."/>
            <person name="Wu W.L."/>
            <person name="Hsu J.L."/>
            <person name="Lin Y.F."/>
            <person name="Huang M.D."/>
            <person name="Li C.Y."/>
            <person name="Huang L."/>
            <person name="Wang Z.W."/>
            <person name="Zhao X."/>
            <person name="Zhong W.Y."/>
            <person name="Peng D.H."/>
            <person name="Ahmad S."/>
            <person name="Lan S."/>
            <person name="Zhang J.S."/>
            <person name="Tsai W.C."/>
            <person name="Van de Peer Y."/>
            <person name="Liu Z.J."/>
        </authorList>
    </citation>
    <scope>NUCLEOTIDE SEQUENCE</scope>
    <source>
        <strain evidence="3">CP</strain>
    </source>
</reference>
<sequence length="138" mass="15141">MHGINVDPDEEARLALCMGCGVGSFPFKYLGLLLMKDMMMKEGWDPLMAKFEKKLAGEEEADDYAGRWRTKRGLDVSKAVNEVQSRGQSPSSQETARWFAKTFSTSIHESFTGNGLRGDRSNGVERGIGEGGVGLGFD</sequence>
<comment type="caution">
    <text evidence="3">The sequence shown here is derived from an EMBL/GenBank/DDBJ whole genome shotgun (WGS) entry which is preliminary data.</text>
</comment>
<organism evidence="3 4">
    <name type="scientific">Acorus calamus</name>
    <name type="common">Sweet flag</name>
    <dbReference type="NCBI Taxonomy" id="4465"/>
    <lineage>
        <taxon>Eukaryota</taxon>
        <taxon>Viridiplantae</taxon>
        <taxon>Streptophyta</taxon>
        <taxon>Embryophyta</taxon>
        <taxon>Tracheophyta</taxon>
        <taxon>Spermatophyta</taxon>
        <taxon>Magnoliopsida</taxon>
        <taxon>Liliopsida</taxon>
        <taxon>Acoraceae</taxon>
        <taxon>Acorus</taxon>
    </lineage>
</organism>
<accession>A0AAV9EMV9</accession>
<evidence type="ECO:0000256" key="2">
    <source>
        <dbReference type="SAM" id="Phobius"/>
    </source>
</evidence>
<feature type="region of interest" description="Disordered" evidence="1">
    <location>
        <begin position="114"/>
        <end position="138"/>
    </location>
</feature>